<evidence type="ECO:0000313" key="10">
    <source>
        <dbReference type="EMBL" id="KAK3759938.1"/>
    </source>
</evidence>
<dbReference type="Pfam" id="PF02578">
    <property type="entry name" value="Cu-oxidase_4"/>
    <property type="match status" value="1"/>
</dbReference>
<evidence type="ECO:0000256" key="9">
    <source>
        <dbReference type="ARBA" id="ARBA00049893"/>
    </source>
</evidence>
<evidence type="ECO:0000256" key="3">
    <source>
        <dbReference type="ARBA" id="ARBA00022679"/>
    </source>
</evidence>
<reference evidence="10" key="1">
    <citation type="journal article" date="2023" name="G3 (Bethesda)">
        <title>A reference genome for the long-term kleptoplast-retaining sea slug Elysia crispata morphotype clarki.</title>
        <authorList>
            <person name="Eastman K.E."/>
            <person name="Pendleton A.L."/>
            <person name="Shaikh M.A."/>
            <person name="Suttiyut T."/>
            <person name="Ogas R."/>
            <person name="Tomko P."/>
            <person name="Gavelis G."/>
            <person name="Widhalm J.R."/>
            <person name="Wisecaver J.H."/>
        </authorList>
    </citation>
    <scope>NUCLEOTIDE SEQUENCE</scope>
    <source>
        <strain evidence="10">ECLA1</strain>
    </source>
</reference>
<dbReference type="PANTHER" id="PTHR30616:SF2">
    <property type="entry name" value="PURINE NUCLEOSIDE PHOSPHORYLASE LACC1"/>
    <property type="match status" value="1"/>
</dbReference>
<evidence type="ECO:0000256" key="8">
    <source>
        <dbReference type="ARBA" id="ARBA00048968"/>
    </source>
</evidence>
<dbReference type="GO" id="GO:0016787">
    <property type="term" value="F:hydrolase activity"/>
    <property type="evidence" value="ECO:0007669"/>
    <property type="project" value="UniProtKB-KW"/>
</dbReference>
<comment type="catalytic activity">
    <reaction evidence="1">
        <text>inosine + phosphate = alpha-D-ribose 1-phosphate + hypoxanthine</text>
        <dbReference type="Rhea" id="RHEA:27646"/>
        <dbReference type="ChEBI" id="CHEBI:17368"/>
        <dbReference type="ChEBI" id="CHEBI:17596"/>
        <dbReference type="ChEBI" id="CHEBI:43474"/>
        <dbReference type="ChEBI" id="CHEBI:57720"/>
        <dbReference type="EC" id="2.4.2.1"/>
    </reaction>
    <physiologicalReaction direction="left-to-right" evidence="1">
        <dbReference type="Rhea" id="RHEA:27647"/>
    </physiologicalReaction>
</comment>
<dbReference type="Proteomes" id="UP001283361">
    <property type="component" value="Unassembled WGS sequence"/>
</dbReference>
<organism evidence="10 11">
    <name type="scientific">Elysia crispata</name>
    <name type="common">lettuce slug</name>
    <dbReference type="NCBI Taxonomy" id="231223"/>
    <lineage>
        <taxon>Eukaryota</taxon>
        <taxon>Metazoa</taxon>
        <taxon>Spiralia</taxon>
        <taxon>Lophotrochozoa</taxon>
        <taxon>Mollusca</taxon>
        <taxon>Gastropoda</taxon>
        <taxon>Heterobranchia</taxon>
        <taxon>Euthyneura</taxon>
        <taxon>Panpulmonata</taxon>
        <taxon>Sacoglossa</taxon>
        <taxon>Placobranchoidea</taxon>
        <taxon>Plakobranchidae</taxon>
        <taxon>Elysia</taxon>
    </lineage>
</organism>
<gene>
    <name evidence="10" type="ORF">RRG08_066603</name>
</gene>
<dbReference type="AlphaFoldDB" id="A0AAE0YZ61"/>
<dbReference type="InterPro" id="IPR003730">
    <property type="entry name" value="Cu_polyphenol_OxRdtase"/>
</dbReference>
<keyword evidence="4" id="KW-0479">Metal-binding</keyword>
<dbReference type="PANTHER" id="PTHR30616">
    <property type="entry name" value="UNCHARACTERIZED PROTEIN YFIH"/>
    <property type="match status" value="1"/>
</dbReference>
<keyword evidence="5" id="KW-0378">Hydrolase</keyword>
<comment type="catalytic activity">
    <reaction evidence="9">
        <text>S-methyl-5'-thioadenosine + phosphate = 5-(methylsulfanyl)-alpha-D-ribose 1-phosphate + adenine</text>
        <dbReference type="Rhea" id="RHEA:11852"/>
        <dbReference type="ChEBI" id="CHEBI:16708"/>
        <dbReference type="ChEBI" id="CHEBI:17509"/>
        <dbReference type="ChEBI" id="CHEBI:43474"/>
        <dbReference type="ChEBI" id="CHEBI:58533"/>
        <dbReference type="EC" id="2.4.2.28"/>
    </reaction>
    <physiologicalReaction direction="left-to-right" evidence="9">
        <dbReference type="Rhea" id="RHEA:11853"/>
    </physiologicalReaction>
</comment>
<comment type="catalytic activity">
    <reaction evidence="7">
        <text>adenosine + H2O + H(+) = inosine + NH4(+)</text>
        <dbReference type="Rhea" id="RHEA:24408"/>
        <dbReference type="ChEBI" id="CHEBI:15377"/>
        <dbReference type="ChEBI" id="CHEBI:15378"/>
        <dbReference type="ChEBI" id="CHEBI:16335"/>
        <dbReference type="ChEBI" id="CHEBI:17596"/>
        <dbReference type="ChEBI" id="CHEBI:28938"/>
        <dbReference type="EC" id="3.5.4.4"/>
    </reaction>
    <physiologicalReaction direction="left-to-right" evidence="7">
        <dbReference type="Rhea" id="RHEA:24409"/>
    </physiologicalReaction>
</comment>
<comment type="catalytic activity">
    <reaction evidence="8">
        <text>adenosine + phosphate = alpha-D-ribose 1-phosphate + adenine</text>
        <dbReference type="Rhea" id="RHEA:27642"/>
        <dbReference type="ChEBI" id="CHEBI:16335"/>
        <dbReference type="ChEBI" id="CHEBI:16708"/>
        <dbReference type="ChEBI" id="CHEBI:43474"/>
        <dbReference type="ChEBI" id="CHEBI:57720"/>
        <dbReference type="EC" id="2.4.2.1"/>
    </reaction>
    <physiologicalReaction direction="left-to-right" evidence="8">
        <dbReference type="Rhea" id="RHEA:27643"/>
    </physiologicalReaction>
</comment>
<proteinExistence type="inferred from homology"/>
<evidence type="ECO:0000256" key="2">
    <source>
        <dbReference type="ARBA" id="ARBA00007353"/>
    </source>
</evidence>
<evidence type="ECO:0000313" key="11">
    <source>
        <dbReference type="Proteomes" id="UP001283361"/>
    </source>
</evidence>
<evidence type="ECO:0000256" key="4">
    <source>
        <dbReference type="ARBA" id="ARBA00022723"/>
    </source>
</evidence>
<accession>A0AAE0YZ61</accession>
<comment type="similarity">
    <text evidence="2">Belongs to the purine nucleoside phosphorylase YfiH/LACC1 family.</text>
</comment>
<evidence type="ECO:0000256" key="7">
    <source>
        <dbReference type="ARBA" id="ARBA00047989"/>
    </source>
</evidence>
<evidence type="ECO:0000256" key="5">
    <source>
        <dbReference type="ARBA" id="ARBA00022801"/>
    </source>
</evidence>
<dbReference type="GO" id="GO:0017061">
    <property type="term" value="F:S-methyl-5-thioadenosine phosphorylase activity"/>
    <property type="evidence" value="ECO:0007669"/>
    <property type="project" value="UniProtKB-EC"/>
</dbReference>
<protein>
    <recommendedName>
        <fullName evidence="12">Purine nucleoside phosphorylase</fullName>
    </recommendedName>
</protein>
<comment type="caution">
    <text evidence="10">The sequence shown here is derived from an EMBL/GenBank/DDBJ whole genome shotgun (WGS) entry which is preliminary data.</text>
</comment>
<keyword evidence="6" id="KW-0862">Zinc</keyword>
<evidence type="ECO:0008006" key="12">
    <source>
        <dbReference type="Google" id="ProtNLM"/>
    </source>
</evidence>
<dbReference type="InterPro" id="IPR038371">
    <property type="entry name" value="Cu_polyphenol_OxRdtase_sf"/>
</dbReference>
<keyword evidence="11" id="KW-1185">Reference proteome</keyword>
<evidence type="ECO:0000256" key="1">
    <source>
        <dbReference type="ARBA" id="ARBA00000553"/>
    </source>
</evidence>
<dbReference type="EMBL" id="JAWDGP010005058">
    <property type="protein sequence ID" value="KAK3759938.1"/>
    <property type="molecule type" value="Genomic_DNA"/>
</dbReference>
<dbReference type="Gene3D" id="3.60.140.10">
    <property type="entry name" value="CNF1/YfiH-like putative cysteine hydrolases"/>
    <property type="match status" value="1"/>
</dbReference>
<evidence type="ECO:0000256" key="6">
    <source>
        <dbReference type="ARBA" id="ARBA00022833"/>
    </source>
</evidence>
<sequence length="227" mass="24527">MASMNMVYTLHKPDPVLVVDENRRRLALASGFDPASMYVTKAEHAKTIWVVGREQPARYDGIVTNQAGVTVCAAGADCCMILLADTQTGAVGAVHSGSKGTVVGAVKALLHTMTQEYGTQPAHVRAAIGPSISGNNYDMTQENAKAITDLDPSLTWPSKENPDKVHVDLVRANVVMLQREGVPLENIDTSYALCTVENVQFFSHRRDGLPFGNQLGFISRRPCIGEC</sequence>
<dbReference type="InterPro" id="IPR011324">
    <property type="entry name" value="Cytotoxic_necrot_fac-like_cat"/>
</dbReference>
<name>A0AAE0YZ61_9GAST</name>
<keyword evidence="3" id="KW-0808">Transferase</keyword>
<dbReference type="SUPFAM" id="SSF64438">
    <property type="entry name" value="CNF1/YfiH-like putative cysteine hydrolases"/>
    <property type="match status" value="1"/>
</dbReference>
<dbReference type="GO" id="GO:0005507">
    <property type="term" value="F:copper ion binding"/>
    <property type="evidence" value="ECO:0007669"/>
    <property type="project" value="TreeGrafter"/>
</dbReference>
<dbReference type="CDD" id="cd16833">
    <property type="entry name" value="YfiH"/>
    <property type="match status" value="1"/>
</dbReference>